<feature type="transmembrane region" description="Helical" evidence="10">
    <location>
        <begin position="291"/>
        <end position="313"/>
    </location>
</feature>
<feature type="transmembrane region" description="Helical" evidence="10">
    <location>
        <begin position="181"/>
        <end position="206"/>
    </location>
</feature>
<feature type="compositionally biased region" description="Polar residues" evidence="9">
    <location>
        <begin position="20"/>
        <end position="45"/>
    </location>
</feature>
<feature type="transmembrane region" description="Helical" evidence="10">
    <location>
        <begin position="381"/>
        <end position="403"/>
    </location>
</feature>
<evidence type="ECO:0000256" key="5">
    <source>
        <dbReference type="ARBA" id="ARBA00022824"/>
    </source>
</evidence>
<name>A0AAF0YCU9_9TREE</name>
<evidence type="ECO:0000256" key="3">
    <source>
        <dbReference type="ARBA" id="ARBA00022679"/>
    </source>
</evidence>
<dbReference type="Proteomes" id="UP000827549">
    <property type="component" value="Chromosome 4"/>
</dbReference>
<keyword evidence="4 10" id="KW-0812">Transmembrane</keyword>
<dbReference type="PANTHER" id="PTHR12560">
    <property type="entry name" value="LONGEVITY ASSURANCE FACTOR 1 LAG1"/>
    <property type="match status" value="1"/>
</dbReference>
<dbReference type="EMBL" id="CP086717">
    <property type="protein sequence ID" value="WOO82504.1"/>
    <property type="molecule type" value="Genomic_DNA"/>
</dbReference>
<dbReference type="SMART" id="SM00724">
    <property type="entry name" value="TLC"/>
    <property type="match status" value="1"/>
</dbReference>
<evidence type="ECO:0000259" key="11">
    <source>
        <dbReference type="SMART" id="SM00724"/>
    </source>
</evidence>
<evidence type="ECO:0000256" key="8">
    <source>
        <dbReference type="ARBA" id="ARBA00023180"/>
    </source>
</evidence>
<proteinExistence type="inferred from homology"/>
<keyword evidence="7 10" id="KW-0472">Membrane</keyword>
<feature type="transmembrane region" description="Helical" evidence="10">
    <location>
        <begin position="325"/>
        <end position="348"/>
    </location>
</feature>
<evidence type="ECO:0000256" key="10">
    <source>
        <dbReference type="SAM" id="Phobius"/>
    </source>
</evidence>
<evidence type="ECO:0000256" key="4">
    <source>
        <dbReference type="ARBA" id="ARBA00022692"/>
    </source>
</evidence>
<keyword evidence="8" id="KW-0325">Glycoprotein</keyword>
<protein>
    <submittedName>
        <fullName evidence="12">Sphingosine N-acyltransferase-like protein FUM17</fullName>
    </submittedName>
</protein>
<keyword evidence="3" id="KW-0808">Transferase</keyword>
<evidence type="ECO:0000256" key="9">
    <source>
        <dbReference type="SAM" id="MobiDB-lite"/>
    </source>
</evidence>
<accession>A0AAF0YCU9</accession>
<reference evidence="12" key="1">
    <citation type="submission" date="2023-10" db="EMBL/GenBank/DDBJ databases">
        <authorList>
            <person name="Noh H."/>
        </authorList>
    </citation>
    <scope>NUCLEOTIDE SEQUENCE</scope>
    <source>
        <strain evidence="12">DUCC4014</strain>
    </source>
</reference>
<evidence type="ECO:0000313" key="12">
    <source>
        <dbReference type="EMBL" id="WOO82504.1"/>
    </source>
</evidence>
<keyword evidence="13" id="KW-1185">Reference proteome</keyword>
<evidence type="ECO:0000256" key="2">
    <source>
        <dbReference type="ARBA" id="ARBA00009808"/>
    </source>
</evidence>
<keyword evidence="5" id="KW-0256">Endoplasmic reticulum</keyword>
<feature type="domain" description="TLC" evidence="11">
    <location>
        <begin position="175"/>
        <end position="408"/>
    </location>
</feature>
<evidence type="ECO:0000313" key="13">
    <source>
        <dbReference type="Proteomes" id="UP000827549"/>
    </source>
</evidence>
<evidence type="ECO:0000256" key="6">
    <source>
        <dbReference type="ARBA" id="ARBA00022989"/>
    </source>
</evidence>
<dbReference type="RefSeq" id="XP_062628536.1">
    <property type="nucleotide sequence ID" value="XM_062772553.1"/>
</dbReference>
<feature type="transmembrane region" description="Helical" evidence="10">
    <location>
        <begin position="226"/>
        <end position="244"/>
    </location>
</feature>
<feature type="transmembrane region" description="Helical" evidence="10">
    <location>
        <begin position="138"/>
        <end position="160"/>
    </location>
</feature>
<dbReference type="InterPro" id="IPR016439">
    <property type="entry name" value="Lag1/Lac1-like"/>
</dbReference>
<feature type="transmembrane region" description="Helical" evidence="10">
    <location>
        <begin position="256"/>
        <end position="279"/>
    </location>
</feature>
<feature type="transmembrane region" description="Helical" evidence="10">
    <location>
        <begin position="78"/>
        <end position="97"/>
    </location>
</feature>
<comment type="similarity">
    <text evidence="2">Belongs to the sphingosine N-acyltransferase family.</text>
</comment>
<gene>
    <name evidence="12" type="primary">FUM17_1</name>
    <name evidence="12" type="ORF">LOC62_04G005990</name>
</gene>
<dbReference type="GeneID" id="87809217"/>
<dbReference type="Pfam" id="PF03798">
    <property type="entry name" value="TRAM_LAG1_CLN8"/>
    <property type="match status" value="1"/>
</dbReference>
<dbReference type="InterPro" id="IPR006634">
    <property type="entry name" value="TLC-dom"/>
</dbReference>
<feature type="region of interest" description="Disordered" evidence="9">
    <location>
        <begin position="415"/>
        <end position="437"/>
    </location>
</feature>
<dbReference type="PIRSF" id="PIRSF005225">
    <property type="entry name" value="LAG1_LAC1"/>
    <property type="match status" value="1"/>
</dbReference>
<evidence type="ECO:0000256" key="1">
    <source>
        <dbReference type="ARBA" id="ARBA00004477"/>
    </source>
</evidence>
<sequence>MSTLASPQKPQKPANRRRSSSVTNALKQIPLNQHTSTMAASSSEVQPLPKGKPRPSSDGLPERYHSLGFKEDLRTGRWMLVPSSAFILMIIPILLWANQWILIDTGMMGPFTWNPFEHLLFVSYKLPNGKYVKGLYDFVFIAYYIVVWSFVRQFVTLYVLRPLAKSLGIKGAKIMRFTEQGYAIFYFGIMGTAGIAVMRQLPTWWYKTEYFFIDYPHREMPWGLKTYYLVQAAYWCQQTIILALKIEKPRKDFHELVAHHAVTLWLIGWSYGISVGLMTRHLVAWPTNLPQLTYIGVSIFVSMDVSDIFLALAKCVNYVSESASTPFFAVFVGVWTYFRHYLNLWILWGVYTQFDLIPYDQRATWRPLEDMWMVWWMKWQIFAPIFLLQCINLFWYFLIWRILFRIVFLKVVKDERSDDESEEEEPQKTVAGADKAQ</sequence>
<dbReference type="PANTHER" id="PTHR12560:SF11">
    <property type="entry name" value="CERAMIDE SYNTHASE LAC1-RELATED"/>
    <property type="match status" value="1"/>
</dbReference>
<dbReference type="AlphaFoldDB" id="A0AAF0YCU9"/>
<dbReference type="GO" id="GO:0050291">
    <property type="term" value="F:sphingosine N-acyltransferase activity"/>
    <property type="evidence" value="ECO:0007669"/>
    <property type="project" value="InterPro"/>
</dbReference>
<dbReference type="GO" id="GO:0046513">
    <property type="term" value="P:ceramide biosynthetic process"/>
    <property type="evidence" value="ECO:0007669"/>
    <property type="project" value="InterPro"/>
</dbReference>
<organism evidence="12 13">
    <name type="scientific">Vanrija pseudolonga</name>
    <dbReference type="NCBI Taxonomy" id="143232"/>
    <lineage>
        <taxon>Eukaryota</taxon>
        <taxon>Fungi</taxon>
        <taxon>Dikarya</taxon>
        <taxon>Basidiomycota</taxon>
        <taxon>Agaricomycotina</taxon>
        <taxon>Tremellomycetes</taxon>
        <taxon>Trichosporonales</taxon>
        <taxon>Trichosporonaceae</taxon>
        <taxon>Vanrija</taxon>
    </lineage>
</organism>
<dbReference type="GO" id="GO:0005789">
    <property type="term" value="C:endoplasmic reticulum membrane"/>
    <property type="evidence" value="ECO:0007669"/>
    <property type="project" value="UniProtKB-SubCell"/>
</dbReference>
<evidence type="ECO:0000256" key="7">
    <source>
        <dbReference type="ARBA" id="ARBA00023136"/>
    </source>
</evidence>
<keyword evidence="6 10" id="KW-1133">Transmembrane helix</keyword>
<feature type="region of interest" description="Disordered" evidence="9">
    <location>
        <begin position="1"/>
        <end position="62"/>
    </location>
</feature>
<comment type="subcellular location">
    <subcellularLocation>
        <location evidence="1">Endoplasmic reticulum membrane</location>
        <topology evidence="1">Multi-pass membrane protein</topology>
    </subcellularLocation>
</comment>